<reference evidence="1" key="1">
    <citation type="journal article" date="2022" name="bioRxiv">
        <title>Sequencing and chromosome-scale assembly of the giantPleurodeles waltlgenome.</title>
        <authorList>
            <person name="Brown T."/>
            <person name="Elewa A."/>
            <person name="Iarovenko S."/>
            <person name="Subramanian E."/>
            <person name="Araus A.J."/>
            <person name="Petzold A."/>
            <person name="Susuki M."/>
            <person name="Suzuki K.-i.T."/>
            <person name="Hayashi T."/>
            <person name="Toyoda A."/>
            <person name="Oliveira C."/>
            <person name="Osipova E."/>
            <person name="Leigh N.D."/>
            <person name="Simon A."/>
            <person name="Yun M.H."/>
        </authorList>
    </citation>
    <scope>NUCLEOTIDE SEQUENCE</scope>
    <source>
        <strain evidence="1">20211129_DDA</strain>
        <tissue evidence="1">Liver</tissue>
    </source>
</reference>
<comment type="caution">
    <text evidence="1">The sequence shown here is derived from an EMBL/GenBank/DDBJ whole genome shotgun (WGS) entry which is preliminary data.</text>
</comment>
<name>A0AAV7SYK8_PLEWA</name>
<organism evidence="1 2">
    <name type="scientific">Pleurodeles waltl</name>
    <name type="common">Iberian ribbed newt</name>
    <dbReference type="NCBI Taxonomy" id="8319"/>
    <lineage>
        <taxon>Eukaryota</taxon>
        <taxon>Metazoa</taxon>
        <taxon>Chordata</taxon>
        <taxon>Craniata</taxon>
        <taxon>Vertebrata</taxon>
        <taxon>Euteleostomi</taxon>
        <taxon>Amphibia</taxon>
        <taxon>Batrachia</taxon>
        <taxon>Caudata</taxon>
        <taxon>Salamandroidea</taxon>
        <taxon>Salamandridae</taxon>
        <taxon>Pleurodelinae</taxon>
        <taxon>Pleurodeles</taxon>
    </lineage>
</organism>
<gene>
    <name evidence="1" type="ORF">NDU88_001118</name>
</gene>
<evidence type="ECO:0000313" key="2">
    <source>
        <dbReference type="Proteomes" id="UP001066276"/>
    </source>
</evidence>
<dbReference type="EMBL" id="JANPWB010000007">
    <property type="protein sequence ID" value="KAJ1169212.1"/>
    <property type="molecule type" value="Genomic_DNA"/>
</dbReference>
<proteinExistence type="predicted"/>
<accession>A0AAV7SYK8</accession>
<evidence type="ECO:0000313" key="1">
    <source>
        <dbReference type="EMBL" id="KAJ1169212.1"/>
    </source>
</evidence>
<sequence length="117" mass="13100">MAVKGDAQVAQAMELLREAGRLDLLIRSFGYAGHPMRKVSAEVAAGVRAWGMEGGRVWYDPPLSGVDREGGMLYPRLQWQEAHSATVTTYKTEGDRVQLDYEEVELVEDDRQEGEED</sequence>
<dbReference type="Proteomes" id="UP001066276">
    <property type="component" value="Chromosome 4_1"/>
</dbReference>
<dbReference type="AlphaFoldDB" id="A0AAV7SYK8"/>
<protein>
    <submittedName>
        <fullName evidence="1">Uncharacterized protein</fullName>
    </submittedName>
</protein>
<keyword evidence="2" id="KW-1185">Reference proteome</keyword>